<dbReference type="InterPro" id="IPR017896">
    <property type="entry name" value="4Fe4S_Fe-S-bd"/>
</dbReference>
<dbReference type="GO" id="GO:0005634">
    <property type="term" value="C:nucleus"/>
    <property type="evidence" value="ECO:0007669"/>
    <property type="project" value="UniProtKB-SubCell"/>
</dbReference>
<feature type="region of interest" description="Disordered" evidence="5">
    <location>
        <begin position="1077"/>
        <end position="1102"/>
    </location>
</feature>
<feature type="compositionally biased region" description="Basic and acidic residues" evidence="5">
    <location>
        <begin position="842"/>
        <end position="878"/>
    </location>
</feature>
<dbReference type="PROSITE" id="PS00463">
    <property type="entry name" value="ZN2_CY6_FUNGAL_1"/>
    <property type="match status" value="1"/>
</dbReference>
<evidence type="ECO:0000313" key="9">
    <source>
        <dbReference type="Proteomes" id="UP000008493"/>
    </source>
</evidence>
<dbReference type="GO" id="GO:0000981">
    <property type="term" value="F:DNA-binding transcription factor activity, RNA polymerase II-specific"/>
    <property type="evidence" value="ECO:0007669"/>
    <property type="project" value="InterPro"/>
</dbReference>
<dbReference type="CDD" id="cd00067">
    <property type="entry name" value="GAL4"/>
    <property type="match status" value="1"/>
</dbReference>
<dbReference type="InterPro" id="IPR036864">
    <property type="entry name" value="Zn2-C6_fun-type_DNA-bd_sf"/>
</dbReference>
<dbReference type="RefSeq" id="XP_007331086.1">
    <property type="nucleotide sequence ID" value="XM_007331024.1"/>
</dbReference>
<sequence>MPQARKDGNPHSKTLEKESKRARGALSCAECRRLKLKCDKTVPCSSCKRRGCEAICPNGSLITGQGTRFVLADTEKLHQKIAHMSDRIRQLEDAVAILQSTLSNEPHPLLSRELLTIKSSIELHAAVGQDTFSGQRSEDESESAIDAFGTLAIRDDGAATFYGRSAGSEVASSTSSFNMSETDSIAALSASFPLGTNSFQSIHVDMDYLLSHHLPQWEDAWKLAQLYLEQAPWFFGAVTKKHLMEEILPMWYYEARGFVGVAHDLSLLFMIFCFGALTDISLPPTPENALSEHYYQLTKASLVLEPVLERPPSVATVQALSLMAIYEGICSREGSIERTWSLFGLAGKLAQSIGLHRDCARWKLSPAEVQKRRALFWELFITDGWQSLATGRLATFSLPFVDCELPQDLDSIIAEDGSTQPSFPYWKARFGAECVSAVVQGTLTSRAPKYSIILDLDRKVRDMELPLYAQQAQNLVLALGETMSRFMPINYRELTLLYIHRCFFAHAISTNPADPIKSQYAPSFLAGYRSACTILGSVKQQFWLFPRQIARFWVLWTHAFSATVSCVMLASVATHVSKQSQVAHAAMIELRNACELFESAAKHGGRAVKFLSILQRLRTKAQKSFDDDAKGLPPEVLNDVLKPSKMDEEKNELEIFSGKTHTVATRMKATGVRRMNSNGSLASSRASSGSPQAITGDGLRGQGHLQVPGQVQSSSTTSQSQSKSQPAAQPPPAPLPSSSSSPSVLSQQQPQLPLMNEYPSFQGVHPSLVHELRGFDGRIEAQVRQDFLNQNGLYRMDGSVIGGEEEGQERGEGEGEGQQRGGVGVGDEGGANNNMVGVEFQEQQRREMEYQVERRREEEEARRMVEMERRERDYEMQRSRPQHQQSPSPLQHQHQQQEQQQYHATYLPQEPQFGEGYYDQIKDEGLDGRHPIKRVSQLHRQPSPSSLRQAYGPETVYDYQHQHRGTTPVPGPSSRMQYHHQQQQPQHHQHHHSQAPQQQQAYSAPSSTASMSPYEAHPPTAYPQPQPQQSPHVQYSHSPPPHHHHHQQQQQPQQQPMYSQDMYSHYWAAAPIVQDQQNYPTHPHHHHHQQQPPPPSAPQQQQHFVQYPDQYSGGQQQIHPGHIITNQHLTLPQHQQQQQQQRYTPAGVLRGIVADDSGLQETWTAYMNNVALPKSLFED</sequence>
<evidence type="ECO:0000259" key="6">
    <source>
        <dbReference type="PROSITE" id="PS50048"/>
    </source>
</evidence>
<feature type="compositionally biased region" description="Low complexity" evidence="5">
    <location>
        <begin position="677"/>
        <end position="690"/>
    </location>
</feature>
<dbReference type="PANTHER" id="PTHR31001">
    <property type="entry name" value="UNCHARACTERIZED TRANSCRIPTIONAL REGULATORY PROTEIN"/>
    <property type="match status" value="1"/>
</dbReference>
<dbReference type="KEGG" id="abp:AGABI1DRAFT121521"/>
<feature type="compositionally biased region" description="Gly residues" evidence="5">
    <location>
        <begin position="816"/>
        <end position="829"/>
    </location>
</feature>
<evidence type="ECO:0000256" key="4">
    <source>
        <dbReference type="SAM" id="Coils"/>
    </source>
</evidence>
<dbReference type="HOGENOM" id="CLU_007340_0_0_1"/>
<keyword evidence="3" id="KW-0539">Nucleus</keyword>
<feature type="coiled-coil region" evidence="4">
    <location>
        <begin position="74"/>
        <end position="101"/>
    </location>
</feature>
<feature type="compositionally biased region" description="Low complexity" evidence="5">
    <location>
        <begin position="1048"/>
        <end position="1058"/>
    </location>
</feature>
<feature type="compositionally biased region" description="Basic and acidic residues" evidence="5">
    <location>
        <begin position="920"/>
        <end position="930"/>
    </location>
</feature>
<evidence type="ECO:0000259" key="7">
    <source>
        <dbReference type="PROSITE" id="PS51379"/>
    </source>
</evidence>
<dbReference type="InParanoid" id="K5WSP3"/>
<gene>
    <name evidence="8" type="ORF">AGABI1DRAFT_121521</name>
</gene>
<accession>K5WSP3</accession>
<dbReference type="InterPro" id="IPR050613">
    <property type="entry name" value="Sec_Metabolite_Reg"/>
</dbReference>
<evidence type="ECO:0008006" key="10">
    <source>
        <dbReference type="Google" id="ProtNLM"/>
    </source>
</evidence>
<evidence type="ECO:0000256" key="1">
    <source>
        <dbReference type="ARBA" id="ARBA00004123"/>
    </source>
</evidence>
<keyword evidence="4" id="KW-0175">Coiled coil</keyword>
<feature type="region of interest" description="Disordered" evidence="5">
    <location>
        <begin position="803"/>
        <end position="1058"/>
    </location>
</feature>
<evidence type="ECO:0000313" key="8">
    <source>
        <dbReference type="EMBL" id="EKM78436.1"/>
    </source>
</evidence>
<feature type="domain" description="4Fe-4S ferredoxin-type" evidence="7">
    <location>
        <begin position="34"/>
        <end position="66"/>
    </location>
</feature>
<reference evidence="9" key="1">
    <citation type="journal article" date="2012" name="Proc. Natl. Acad. Sci. U.S.A.">
        <title>Genome sequence of the button mushroom Agaricus bisporus reveals mechanisms governing adaptation to a humic-rich ecological niche.</title>
        <authorList>
            <person name="Morin E."/>
            <person name="Kohler A."/>
            <person name="Baker A.R."/>
            <person name="Foulongne-Oriol M."/>
            <person name="Lombard V."/>
            <person name="Nagy L.G."/>
            <person name="Ohm R.A."/>
            <person name="Patyshakuliyeva A."/>
            <person name="Brun A."/>
            <person name="Aerts A.L."/>
            <person name="Bailey A.M."/>
            <person name="Billette C."/>
            <person name="Coutinho P.M."/>
            <person name="Deakin G."/>
            <person name="Doddapaneni H."/>
            <person name="Floudas D."/>
            <person name="Grimwood J."/>
            <person name="Hilden K."/>
            <person name="Kuees U."/>
            <person name="LaButti K.M."/>
            <person name="Lapidus A."/>
            <person name="Lindquist E.A."/>
            <person name="Lucas S.M."/>
            <person name="Murat C."/>
            <person name="Riley R.W."/>
            <person name="Salamov A.A."/>
            <person name="Schmutz J."/>
            <person name="Subramanian V."/>
            <person name="Woesten H.A.B."/>
            <person name="Xu J."/>
            <person name="Eastwood D.C."/>
            <person name="Foster G.D."/>
            <person name="Sonnenberg A.S."/>
            <person name="Cullen D."/>
            <person name="de Vries R.P."/>
            <person name="Lundell T."/>
            <person name="Hibbett D.S."/>
            <person name="Henrissat B."/>
            <person name="Burton K.S."/>
            <person name="Kerrigan R.W."/>
            <person name="Challen M.P."/>
            <person name="Grigoriev I.V."/>
            <person name="Martin F."/>
        </authorList>
    </citation>
    <scope>NUCLEOTIDE SEQUENCE [LARGE SCALE GENOMIC DNA]</scope>
    <source>
        <strain evidence="9">JB137-S8 / ATCC MYA-4627 / FGSC 10392</strain>
    </source>
</reference>
<dbReference type="Proteomes" id="UP000008493">
    <property type="component" value="Unassembled WGS sequence"/>
</dbReference>
<feature type="region of interest" description="Disordered" evidence="5">
    <location>
        <begin position="677"/>
        <end position="750"/>
    </location>
</feature>
<name>K5WSP3_AGABU</name>
<evidence type="ECO:0000256" key="2">
    <source>
        <dbReference type="ARBA" id="ARBA00022723"/>
    </source>
</evidence>
<protein>
    <recommendedName>
        <fullName evidence="10">Zn(2)-C6 fungal-type domain-containing protein</fullName>
    </recommendedName>
</protein>
<dbReference type="GO" id="GO:0008270">
    <property type="term" value="F:zinc ion binding"/>
    <property type="evidence" value="ECO:0007669"/>
    <property type="project" value="InterPro"/>
</dbReference>
<feature type="compositionally biased region" description="Low complexity" evidence="5">
    <location>
        <begin position="994"/>
        <end position="1006"/>
    </location>
</feature>
<dbReference type="AlphaFoldDB" id="K5WSP3"/>
<dbReference type="PANTHER" id="PTHR31001:SF56">
    <property type="entry name" value="ZN(2)-C6 FUNGAL-TYPE DOMAIN-CONTAINING PROTEIN"/>
    <property type="match status" value="1"/>
</dbReference>
<dbReference type="SMART" id="SM00906">
    <property type="entry name" value="Fungal_trans"/>
    <property type="match status" value="1"/>
</dbReference>
<feature type="compositionally biased region" description="Low complexity" evidence="5">
    <location>
        <begin position="882"/>
        <end position="901"/>
    </location>
</feature>
<dbReference type="PROSITE" id="PS51379">
    <property type="entry name" value="4FE4S_FER_2"/>
    <property type="match status" value="1"/>
</dbReference>
<feature type="compositionally biased region" description="Low complexity" evidence="5">
    <location>
        <begin position="706"/>
        <end position="727"/>
    </location>
</feature>
<dbReference type="CDD" id="cd12148">
    <property type="entry name" value="fungal_TF_MHR"/>
    <property type="match status" value="1"/>
</dbReference>
<dbReference type="InterPro" id="IPR001138">
    <property type="entry name" value="Zn2Cys6_DnaBD"/>
</dbReference>
<feature type="domain" description="Zn(2)-C6 fungal-type" evidence="6">
    <location>
        <begin position="27"/>
        <end position="56"/>
    </location>
</feature>
<dbReference type="GeneID" id="18825788"/>
<evidence type="ECO:0000256" key="3">
    <source>
        <dbReference type="ARBA" id="ARBA00023242"/>
    </source>
</evidence>
<feature type="compositionally biased region" description="Polar residues" evidence="5">
    <location>
        <begin position="938"/>
        <end position="948"/>
    </location>
</feature>
<dbReference type="GO" id="GO:0003677">
    <property type="term" value="F:DNA binding"/>
    <property type="evidence" value="ECO:0007669"/>
    <property type="project" value="InterPro"/>
</dbReference>
<feature type="compositionally biased region" description="Low complexity" evidence="5">
    <location>
        <begin position="736"/>
        <end position="750"/>
    </location>
</feature>
<dbReference type="InterPro" id="IPR007219">
    <property type="entry name" value="XnlR_reg_dom"/>
</dbReference>
<dbReference type="EMBL" id="JH971392">
    <property type="protein sequence ID" value="EKM78436.1"/>
    <property type="molecule type" value="Genomic_DNA"/>
</dbReference>
<organism evidence="8 9">
    <name type="scientific">Agaricus bisporus var. burnettii (strain JB137-S8 / ATCC MYA-4627 / FGSC 10392)</name>
    <name type="common">White button mushroom</name>
    <dbReference type="NCBI Taxonomy" id="597362"/>
    <lineage>
        <taxon>Eukaryota</taxon>
        <taxon>Fungi</taxon>
        <taxon>Dikarya</taxon>
        <taxon>Basidiomycota</taxon>
        <taxon>Agaricomycotina</taxon>
        <taxon>Agaricomycetes</taxon>
        <taxon>Agaricomycetidae</taxon>
        <taxon>Agaricales</taxon>
        <taxon>Agaricineae</taxon>
        <taxon>Agaricaceae</taxon>
        <taxon>Agaricus</taxon>
    </lineage>
</organism>
<keyword evidence="2" id="KW-0479">Metal-binding</keyword>
<dbReference type="GO" id="GO:0006351">
    <property type="term" value="P:DNA-templated transcription"/>
    <property type="evidence" value="ECO:0007669"/>
    <property type="project" value="InterPro"/>
</dbReference>
<keyword evidence="9" id="KW-1185">Reference proteome</keyword>
<dbReference type="eggNOG" id="ENOG502SIHW">
    <property type="taxonomic scope" value="Eukaryota"/>
</dbReference>
<comment type="subcellular location">
    <subcellularLocation>
        <location evidence="1">Nucleus</location>
    </subcellularLocation>
</comment>
<dbReference type="Gene3D" id="4.10.240.10">
    <property type="entry name" value="Zn(2)-C6 fungal-type DNA-binding domain"/>
    <property type="match status" value="1"/>
</dbReference>
<dbReference type="PROSITE" id="PS50048">
    <property type="entry name" value="ZN2_CY6_FUNGAL_2"/>
    <property type="match status" value="1"/>
</dbReference>
<dbReference type="OrthoDB" id="424974at2759"/>
<dbReference type="Pfam" id="PF04082">
    <property type="entry name" value="Fungal_trans"/>
    <property type="match status" value="1"/>
</dbReference>
<evidence type="ECO:0000256" key="5">
    <source>
        <dbReference type="SAM" id="MobiDB-lite"/>
    </source>
</evidence>
<dbReference type="SUPFAM" id="SSF57701">
    <property type="entry name" value="Zn2/Cys6 DNA-binding domain"/>
    <property type="match status" value="1"/>
</dbReference>
<dbReference type="OMA" id="FITDGWQ"/>
<dbReference type="SMART" id="SM00066">
    <property type="entry name" value="GAL4"/>
    <property type="match status" value="1"/>
</dbReference>
<proteinExistence type="predicted"/>